<keyword evidence="2" id="KW-1133">Transmembrane helix</keyword>
<keyword evidence="3" id="KW-0732">Signal</keyword>
<reference evidence="4 5" key="1">
    <citation type="journal article" date="2024" name="Science">
        <title>Giant polyketide synthase enzymes in the biosynthesis of giant marine polyether toxins.</title>
        <authorList>
            <person name="Fallon T.R."/>
            <person name="Shende V.V."/>
            <person name="Wierzbicki I.H."/>
            <person name="Pendleton A.L."/>
            <person name="Watervoot N.F."/>
            <person name="Auber R.P."/>
            <person name="Gonzalez D.J."/>
            <person name="Wisecaver J.H."/>
            <person name="Moore B.S."/>
        </authorList>
    </citation>
    <scope>NUCLEOTIDE SEQUENCE [LARGE SCALE GENOMIC DNA]</scope>
    <source>
        <strain evidence="4 5">12B1</strain>
    </source>
</reference>
<keyword evidence="2" id="KW-0472">Membrane</keyword>
<feature type="region of interest" description="Disordered" evidence="1">
    <location>
        <begin position="22"/>
        <end position="70"/>
    </location>
</feature>
<evidence type="ECO:0000313" key="4">
    <source>
        <dbReference type="EMBL" id="KAL1521054.1"/>
    </source>
</evidence>
<accession>A0AB34JGQ9</accession>
<feature type="signal peptide" evidence="3">
    <location>
        <begin position="1"/>
        <end position="18"/>
    </location>
</feature>
<evidence type="ECO:0000256" key="2">
    <source>
        <dbReference type="SAM" id="Phobius"/>
    </source>
</evidence>
<dbReference type="AlphaFoldDB" id="A0AB34JGQ9"/>
<dbReference type="EMBL" id="JBGBPQ010000008">
    <property type="protein sequence ID" value="KAL1521054.1"/>
    <property type="molecule type" value="Genomic_DNA"/>
</dbReference>
<proteinExistence type="predicted"/>
<organism evidence="4 5">
    <name type="scientific">Prymnesium parvum</name>
    <name type="common">Toxic golden alga</name>
    <dbReference type="NCBI Taxonomy" id="97485"/>
    <lineage>
        <taxon>Eukaryota</taxon>
        <taxon>Haptista</taxon>
        <taxon>Haptophyta</taxon>
        <taxon>Prymnesiophyceae</taxon>
        <taxon>Prymnesiales</taxon>
        <taxon>Prymnesiaceae</taxon>
        <taxon>Prymnesium</taxon>
    </lineage>
</organism>
<keyword evidence="5" id="KW-1185">Reference proteome</keyword>
<dbReference type="Proteomes" id="UP001515480">
    <property type="component" value="Unassembled WGS sequence"/>
</dbReference>
<evidence type="ECO:0000256" key="3">
    <source>
        <dbReference type="SAM" id="SignalP"/>
    </source>
</evidence>
<name>A0AB34JGQ9_PRYPA</name>
<protein>
    <submittedName>
        <fullName evidence="4">Uncharacterized protein</fullName>
    </submittedName>
</protein>
<evidence type="ECO:0000313" key="5">
    <source>
        <dbReference type="Proteomes" id="UP001515480"/>
    </source>
</evidence>
<sequence>MMRWWLALLLIAAASTLYEEPPGGCQGPPDEFVPPPKVEYQPQLGGCGVPEDDDIPPPRHRLVPPAPLPPRVARTEEESAEELERQLYESEAADMMQLPEEDWDEFERQHKLELLLRLVVKVIAASATMGFIAYLLYANWQAKRASEAGSSSARATARSSQLQRYVPHVGIPHVERLMPHHFLASPPPAGGPKAS</sequence>
<gene>
    <name evidence="4" type="ORF">AB1Y20_022609</name>
</gene>
<keyword evidence="2" id="KW-0812">Transmembrane</keyword>
<comment type="caution">
    <text evidence="4">The sequence shown here is derived from an EMBL/GenBank/DDBJ whole genome shotgun (WGS) entry which is preliminary data.</text>
</comment>
<feature type="chain" id="PRO_5044204568" evidence="3">
    <location>
        <begin position="19"/>
        <end position="195"/>
    </location>
</feature>
<evidence type="ECO:0000256" key="1">
    <source>
        <dbReference type="SAM" id="MobiDB-lite"/>
    </source>
</evidence>
<feature type="transmembrane region" description="Helical" evidence="2">
    <location>
        <begin position="114"/>
        <end position="137"/>
    </location>
</feature>